<protein>
    <submittedName>
        <fullName evidence="1">Histidine kinase/DNA gyrase B/HSP90-like ATPase</fullName>
    </submittedName>
</protein>
<evidence type="ECO:0000313" key="1">
    <source>
        <dbReference type="EMBL" id="RCX12107.1"/>
    </source>
</evidence>
<name>A0A369AV61_9FIRM</name>
<dbReference type="Pfam" id="PF13589">
    <property type="entry name" value="HATPase_c_3"/>
    <property type="match status" value="1"/>
</dbReference>
<keyword evidence="2" id="KW-1185">Reference proteome</keyword>
<dbReference type="OrthoDB" id="9813438at2"/>
<dbReference type="SUPFAM" id="SSF55874">
    <property type="entry name" value="ATPase domain of HSP90 chaperone/DNA topoisomerase II/histidine kinase"/>
    <property type="match status" value="1"/>
</dbReference>
<comment type="caution">
    <text evidence="1">The sequence shown here is derived from an EMBL/GenBank/DDBJ whole genome shotgun (WGS) entry which is preliminary data.</text>
</comment>
<accession>A0A369AV61</accession>
<keyword evidence="1" id="KW-0808">Transferase</keyword>
<proteinExistence type="predicted"/>
<dbReference type="InterPro" id="IPR036890">
    <property type="entry name" value="HATPase_C_sf"/>
</dbReference>
<sequence>MSTEILATPTKEFFIYMITRDIGLKEAIIELVDNSIDAARRFVVDDNFDGYKIELEIKEDEFIIKDNCGGMDPKVAEKVAFRFGRPSDYKDYIQENSFSIGRFGIGMKRSLFRLGRKINIKSSTKTTFFEINIDVDKWVQEPDKWNFEFSDLKTNCDNAEVGTTIYITDLNTEVKDKLNSVNFITELQKHIEVYNSKAIEKKMFISINRTMLQYYFDGLYFDENFKPAYKELIVDDVVIKVYAGIGDTGFPKHAGWYLYCNNRLVVFSDQTSLSGWGEDGIPISHSTYARFRGFVYFESSNPDKLPWNTTKTGVDPESKVFISAKTIMKKLMQIVFESIRKFATLKEEQVSEDETEEITDDVNKVLLENTKKVDIKDIKTSDLTEKFVISEVLQRKISNLVTITYYKEREMVDKVKKSAKLSSNADVGRFTFDYYCDMEEID</sequence>
<dbReference type="EMBL" id="QPJT01000024">
    <property type="protein sequence ID" value="RCX12107.1"/>
    <property type="molecule type" value="Genomic_DNA"/>
</dbReference>
<keyword evidence="1" id="KW-0418">Kinase</keyword>
<dbReference type="AlphaFoldDB" id="A0A369AV61"/>
<dbReference type="RefSeq" id="WP_114299094.1">
    <property type="nucleotide sequence ID" value="NZ_QPJT01000024.1"/>
</dbReference>
<dbReference type="GO" id="GO:0016301">
    <property type="term" value="F:kinase activity"/>
    <property type="evidence" value="ECO:0007669"/>
    <property type="project" value="UniProtKB-KW"/>
</dbReference>
<gene>
    <name evidence="1" type="ORF">DFR58_12457</name>
</gene>
<reference evidence="1 2" key="1">
    <citation type="submission" date="2018-07" db="EMBL/GenBank/DDBJ databases">
        <title>Genomic Encyclopedia of Type Strains, Phase IV (KMG-IV): sequencing the most valuable type-strain genomes for metagenomic binning, comparative biology and taxonomic classification.</title>
        <authorList>
            <person name="Goeker M."/>
        </authorList>
    </citation>
    <scope>NUCLEOTIDE SEQUENCE [LARGE SCALE GENOMIC DNA]</scope>
    <source>
        <strain evidence="1 2">DSM 27016</strain>
    </source>
</reference>
<evidence type="ECO:0000313" key="2">
    <source>
        <dbReference type="Proteomes" id="UP000253034"/>
    </source>
</evidence>
<dbReference type="Gene3D" id="3.30.565.10">
    <property type="entry name" value="Histidine kinase-like ATPase, C-terminal domain"/>
    <property type="match status" value="1"/>
</dbReference>
<organism evidence="1 2">
    <name type="scientific">Anaerobacterium chartisolvens</name>
    <dbReference type="NCBI Taxonomy" id="1297424"/>
    <lineage>
        <taxon>Bacteria</taxon>
        <taxon>Bacillati</taxon>
        <taxon>Bacillota</taxon>
        <taxon>Clostridia</taxon>
        <taxon>Eubacteriales</taxon>
        <taxon>Oscillospiraceae</taxon>
        <taxon>Anaerobacterium</taxon>
    </lineage>
</organism>
<dbReference type="Proteomes" id="UP000253034">
    <property type="component" value="Unassembled WGS sequence"/>
</dbReference>